<dbReference type="AlphaFoldDB" id="A0A562R7C1"/>
<evidence type="ECO:0000313" key="2">
    <source>
        <dbReference type="EMBL" id="TWI64969.1"/>
    </source>
</evidence>
<gene>
    <name evidence="2" type="ORF">IQ16_05598</name>
</gene>
<sequence>MPADTALVHQVDLGGRPGTHVIAIGIGTYDYLKGGSGPLTKHHLDLEQLSSPPVSARAIATWFIQHFDCSELPLASVSLVLSEPQPASFDKGNLGLRIVPNGTIKDVSDAIAAWIERADVDPKSRVILYFCGHGLSGGTQNLYLMRDYGQDKNDPMSGALNYTNFVLGLECRIPSTQFLLFDACRSTPEIAEWNQQGGQRIFAVDRDIRLGINEPMQQCPVFSTEIDRKALGRPDEPSLCASAFILALRGASAKKEGQDWYVTTHRMVEALTDLQNQALVGAGSLQQNADANRTARIRLRKLANDPEIPVYVGLDDEAHRANAVISALRGAPPPRTISDRLTMLSPGEYVFRASQIAGNKLAEVTEVVWPTFSNVLLKVSTWDA</sequence>
<dbReference type="GO" id="GO:0004197">
    <property type="term" value="F:cysteine-type endopeptidase activity"/>
    <property type="evidence" value="ECO:0007669"/>
    <property type="project" value="InterPro"/>
</dbReference>
<dbReference type="Gene3D" id="3.40.50.1460">
    <property type="match status" value="1"/>
</dbReference>
<dbReference type="InterPro" id="IPR011600">
    <property type="entry name" value="Pept_C14_caspase"/>
</dbReference>
<feature type="domain" description="Peptidase C14 caspase" evidence="1">
    <location>
        <begin position="99"/>
        <end position="268"/>
    </location>
</feature>
<proteinExistence type="predicted"/>
<dbReference type="Proteomes" id="UP000316291">
    <property type="component" value="Unassembled WGS sequence"/>
</dbReference>
<protein>
    <recommendedName>
        <fullName evidence="1">Peptidase C14 caspase domain-containing protein</fullName>
    </recommendedName>
</protein>
<comment type="caution">
    <text evidence="2">The sequence shown here is derived from an EMBL/GenBank/DDBJ whole genome shotgun (WGS) entry which is preliminary data.</text>
</comment>
<dbReference type="RefSeq" id="WP_018644904.1">
    <property type="nucleotide sequence ID" value="NZ_CP104172.1"/>
</dbReference>
<evidence type="ECO:0000313" key="3">
    <source>
        <dbReference type="Proteomes" id="UP000316291"/>
    </source>
</evidence>
<dbReference type="EMBL" id="VLLA01000016">
    <property type="protein sequence ID" value="TWI64969.1"/>
    <property type="molecule type" value="Genomic_DNA"/>
</dbReference>
<dbReference type="Pfam" id="PF00656">
    <property type="entry name" value="Peptidase_C14"/>
    <property type="match status" value="1"/>
</dbReference>
<keyword evidence="3" id="KW-1185">Reference proteome</keyword>
<reference evidence="2 3" key="1">
    <citation type="journal article" date="2015" name="Stand. Genomic Sci.">
        <title>Genomic Encyclopedia of Bacterial and Archaeal Type Strains, Phase III: the genomes of soil and plant-associated and newly described type strains.</title>
        <authorList>
            <person name="Whitman W.B."/>
            <person name="Woyke T."/>
            <person name="Klenk H.P."/>
            <person name="Zhou Y."/>
            <person name="Lilburn T.G."/>
            <person name="Beck B.J."/>
            <person name="De Vos P."/>
            <person name="Vandamme P."/>
            <person name="Eisen J.A."/>
            <person name="Garrity G."/>
            <person name="Hugenholtz P."/>
            <person name="Kyrpides N.C."/>
        </authorList>
    </citation>
    <scope>NUCLEOTIDE SEQUENCE [LARGE SCALE GENOMIC DNA]</scope>
    <source>
        <strain evidence="2 3">CGMCC 1.10948</strain>
    </source>
</reference>
<dbReference type="GO" id="GO:0006508">
    <property type="term" value="P:proteolysis"/>
    <property type="evidence" value="ECO:0007669"/>
    <property type="project" value="InterPro"/>
</dbReference>
<evidence type="ECO:0000259" key="1">
    <source>
        <dbReference type="Pfam" id="PF00656"/>
    </source>
</evidence>
<dbReference type="OrthoDB" id="6022002at2"/>
<organism evidence="2 3">
    <name type="scientific">Bradyrhizobium huanghuaihaiense</name>
    <dbReference type="NCBI Taxonomy" id="990078"/>
    <lineage>
        <taxon>Bacteria</taxon>
        <taxon>Pseudomonadati</taxon>
        <taxon>Pseudomonadota</taxon>
        <taxon>Alphaproteobacteria</taxon>
        <taxon>Hyphomicrobiales</taxon>
        <taxon>Nitrobacteraceae</taxon>
        <taxon>Bradyrhizobium</taxon>
    </lineage>
</organism>
<name>A0A562R7C1_9BRAD</name>
<accession>A0A562R7C1</accession>